<protein>
    <recommendedName>
        <fullName evidence="3">Renal dipeptidase</fullName>
    </recommendedName>
</protein>
<proteinExistence type="predicted"/>
<dbReference type="Pfam" id="PF14907">
    <property type="entry name" value="NTP_transf_5"/>
    <property type="match status" value="1"/>
</dbReference>
<name>A0AAX1QE33_9BACI</name>
<evidence type="ECO:0000313" key="2">
    <source>
        <dbReference type="Proteomes" id="UP000250174"/>
    </source>
</evidence>
<dbReference type="Proteomes" id="UP000250174">
    <property type="component" value="Unassembled WGS sequence"/>
</dbReference>
<sequence>MVKEMERNCELDLSLLPRELKAMLTILKHREGSLVLEQNMDWHYFLQLVKHHRIYPLVYAKLRELRDQAVPPFVMEMLTREYQKNTFSMLHLSAEMERVSKLFSEQNIKLLFLKGPPIAQDIYGDISLRTSKDLDVLIQFEDVKKAEDVLIELGYEREDRFFSLLNEWKWLHHHIIYFHPQKKIQVEIHWRSQPFPIRQPTFHELWERRRKSELTSSPVYFLGEEDLFIFLIAHGTRHGWFRLRWLADVDYMMRRKQPFKKVEHLRSRKQFNLVGQALLVSAAFFETPIPEEAKSIIEEKRAKELAKLAVPCVINMSQNYMKRESKRGETHKGSVFFLFLTKLLKMKSVLFPHSYVYKTGTVSQRWFQVLRFLYPQACEEDQIKLPKALKILYFPLRPYLWMKRKSASLGKEKSKQFENV</sequence>
<reference evidence="1 2" key="1">
    <citation type="submission" date="2016-03" db="EMBL/GenBank/DDBJ databases">
        <title>Comparison of Bacillus endophyticus and B. anthracis characteristics using whole genome sequence analysis and microbiological techniques.</title>
        <authorList>
            <person name="Lekota K.E."/>
            <person name="Mafofo J."/>
            <person name="Rees J."/>
            <person name="Muchadeyi F.C."/>
            <person name="Madoroba E."/>
            <person name="Van Heerden H."/>
        </authorList>
    </citation>
    <scope>NUCLEOTIDE SEQUENCE [LARGE SCALE GENOMIC DNA]</scope>
    <source>
        <strain evidence="1 2">3631_10C</strain>
    </source>
</reference>
<dbReference type="AlphaFoldDB" id="A0AAX1QE33"/>
<dbReference type="EMBL" id="LVYK01000001">
    <property type="protein sequence ID" value="RAS82261.1"/>
    <property type="molecule type" value="Genomic_DNA"/>
</dbReference>
<gene>
    <name evidence="1" type="ORF">A3864_01770</name>
</gene>
<evidence type="ECO:0000313" key="1">
    <source>
        <dbReference type="EMBL" id="RAS82261.1"/>
    </source>
</evidence>
<dbReference type="Gene3D" id="3.30.460.40">
    <property type="match status" value="1"/>
</dbReference>
<organism evidence="1 2">
    <name type="scientific">Priestia endophytica</name>
    <dbReference type="NCBI Taxonomy" id="135735"/>
    <lineage>
        <taxon>Bacteria</taxon>
        <taxon>Bacillati</taxon>
        <taxon>Bacillota</taxon>
        <taxon>Bacilli</taxon>
        <taxon>Bacillales</taxon>
        <taxon>Bacillaceae</taxon>
        <taxon>Priestia</taxon>
    </lineage>
</organism>
<dbReference type="InterPro" id="IPR039498">
    <property type="entry name" value="NTP_transf_5"/>
</dbReference>
<comment type="caution">
    <text evidence="1">The sequence shown here is derived from an EMBL/GenBank/DDBJ whole genome shotgun (WGS) entry which is preliminary data.</text>
</comment>
<accession>A0AAX1QE33</accession>
<evidence type="ECO:0008006" key="3">
    <source>
        <dbReference type="Google" id="ProtNLM"/>
    </source>
</evidence>